<proteinExistence type="predicted"/>
<dbReference type="Proteomes" id="UP000007800">
    <property type="component" value="Unassembled WGS sequence"/>
</dbReference>
<feature type="non-terminal residue" evidence="1">
    <location>
        <position position="1"/>
    </location>
</feature>
<reference evidence="1 2" key="1">
    <citation type="submission" date="2008-07" db="EMBL/GenBank/DDBJ databases">
        <authorList>
            <person name="El-Sayed N."/>
            <person name="Caler E."/>
            <person name="Inman J."/>
            <person name="Amedeo P."/>
            <person name="Hass B."/>
            <person name="Wortman J."/>
        </authorList>
    </citation>
    <scope>NUCLEOTIDE SEQUENCE [LARGE SCALE GENOMIC DNA]</scope>
    <source>
        <strain evidence="2">ATCC 50983 / TXsc</strain>
    </source>
</reference>
<organism evidence="2">
    <name type="scientific">Perkinsus marinus (strain ATCC 50983 / TXsc)</name>
    <dbReference type="NCBI Taxonomy" id="423536"/>
    <lineage>
        <taxon>Eukaryota</taxon>
        <taxon>Sar</taxon>
        <taxon>Alveolata</taxon>
        <taxon>Perkinsozoa</taxon>
        <taxon>Perkinsea</taxon>
        <taxon>Perkinsida</taxon>
        <taxon>Perkinsidae</taxon>
        <taxon>Perkinsus</taxon>
    </lineage>
</organism>
<dbReference type="AlphaFoldDB" id="C5KDP8"/>
<name>C5KDP8_PERM5</name>
<keyword evidence="2" id="KW-1185">Reference proteome</keyword>
<accession>C5KDP8</accession>
<evidence type="ECO:0000313" key="1">
    <source>
        <dbReference type="EMBL" id="EER17351.1"/>
    </source>
</evidence>
<dbReference type="RefSeq" id="XP_002785555.1">
    <property type="nucleotide sequence ID" value="XM_002785509.1"/>
</dbReference>
<dbReference type="EMBL" id="GG672124">
    <property type="protein sequence ID" value="EER17351.1"/>
    <property type="molecule type" value="Genomic_DNA"/>
</dbReference>
<dbReference type="InParanoid" id="C5KDP8"/>
<protein>
    <submittedName>
        <fullName evidence="1">Uncharacterized protein</fullName>
    </submittedName>
</protein>
<evidence type="ECO:0000313" key="2">
    <source>
        <dbReference type="Proteomes" id="UP000007800"/>
    </source>
</evidence>
<dbReference type="GeneID" id="9062405"/>
<sequence length="87" mass="9434">LTHYPTVLKRADLCMLYKANGRLGPKAWRPVALTSFLDVTGLSAGVRQSLSTLSAWSIEAELATDREKTEALADSDATADLLKEELA</sequence>
<feature type="non-terminal residue" evidence="1">
    <location>
        <position position="87"/>
    </location>
</feature>
<gene>
    <name evidence="1" type="ORF">Pmar_PMAR022293</name>
</gene>